<keyword evidence="1" id="KW-0812">Transmembrane</keyword>
<dbReference type="RefSeq" id="WP_188312728.1">
    <property type="nucleotide sequence ID" value="NZ_JABTCG010000001.1"/>
</dbReference>
<sequence length="235" mass="26404">MIRKLVKIILVLASALIVVSITLYALYNEPLPIGKSGPEADALAQKMLYSINVEAFKNTRYLEWTFRNGEHAYIWDKTLGKVKVSWDDIRVDLVLASPMVSTVIIKGVTIDDDKQREKVIEKAIQHFNNDSFWLVAPFKVFDQGVKRSLVELEDGTNGLLITYSQGGSTPGDSYLWKLQPNGFPVSFRMWVQIIPIGGLEATWDDWQLVESGAFLPKSHQLGPLTIDMGTVKGYN</sequence>
<protein>
    <submittedName>
        <fullName evidence="2">Uncharacterized protein</fullName>
    </submittedName>
</protein>
<dbReference type="EMBL" id="JABTCG010000001">
    <property type="protein sequence ID" value="MBD0849612.1"/>
    <property type="molecule type" value="Genomic_DNA"/>
</dbReference>
<dbReference type="Proteomes" id="UP000598350">
    <property type="component" value="Unassembled WGS sequence"/>
</dbReference>
<name>A0ABR7VAQ1_9FLAO</name>
<feature type="transmembrane region" description="Helical" evidence="1">
    <location>
        <begin position="7"/>
        <end position="27"/>
    </location>
</feature>
<keyword evidence="1" id="KW-1133">Transmembrane helix</keyword>
<evidence type="ECO:0000313" key="3">
    <source>
        <dbReference type="Proteomes" id="UP000598350"/>
    </source>
</evidence>
<evidence type="ECO:0000313" key="2">
    <source>
        <dbReference type="EMBL" id="MBD0849612.1"/>
    </source>
</evidence>
<comment type="caution">
    <text evidence="2">The sequence shown here is derived from an EMBL/GenBank/DDBJ whole genome shotgun (WGS) entry which is preliminary data.</text>
</comment>
<proteinExistence type="predicted"/>
<evidence type="ECO:0000256" key="1">
    <source>
        <dbReference type="SAM" id="Phobius"/>
    </source>
</evidence>
<reference evidence="2 3" key="1">
    <citation type="submission" date="2020-05" db="EMBL/GenBank/DDBJ databases">
        <title>The draft genome sequence of Maribacter arenosus CAU 1321.</title>
        <authorList>
            <person name="Mu L."/>
        </authorList>
    </citation>
    <scope>NUCLEOTIDE SEQUENCE [LARGE SCALE GENOMIC DNA]</scope>
    <source>
        <strain evidence="2 3">CAU 1321</strain>
    </source>
</reference>
<keyword evidence="1" id="KW-0472">Membrane</keyword>
<accession>A0ABR7VAQ1</accession>
<organism evidence="2 3">
    <name type="scientific">Maribacter arenosus</name>
    <dbReference type="NCBI Taxonomy" id="1854708"/>
    <lineage>
        <taxon>Bacteria</taxon>
        <taxon>Pseudomonadati</taxon>
        <taxon>Bacteroidota</taxon>
        <taxon>Flavobacteriia</taxon>
        <taxon>Flavobacteriales</taxon>
        <taxon>Flavobacteriaceae</taxon>
        <taxon>Maribacter</taxon>
    </lineage>
</organism>
<keyword evidence="3" id="KW-1185">Reference proteome</keyword>
<gene>
    <name evidence="2" type="ORF">HPE63_02940</name>
</gene>